<dbReference type="AlphaFoldDB" id="A0A422Q406"/>
<feature type="region of interest" description="Disordered" evidence="1">
    <location>
        <begin position="380"/>
        <end position="431"/>
    </location>
</feature>
<feature type="region of interest" description="Disordered" evidence="1">
    <location>
        <begin position="689"/>
        <end position="740"/>
    </location>
</feature>
<feature type="compositionally biased region" description="Basic and acidic residues" evidence="1">
    <location>
        <begin position="649"/>
        <end position="671"/>
    </location>
</feature>
<evidence type="ECO:0000313" key="3">
    <source>
        <dbReference type="Proteomes" id="UP000284403"/>
    </source>
</evidence>
<reference evidence="2 3" key="1">
    <citation type="journal article" date="2018" name="BMC Genomics">
        <title>Genomic comparison of Trypanosoma conorhini and Trypanosoma rangeli to Trypanosoma cruzi strains of high and low virulence.</title>
        <authorList>
            <person name="Bradwell K.R."/>
            <person name="Koparde V.N."/>
            <person name="Matveyev A.V."/>
            <person name="Serrano M.G."/>
            <person name="Alves J.M."/>
            <person name="Parikh H."/>
            <person name="Huang B."/>
            <person name="Lee V."/>
            <person name="Espinosa-Alvarez O."/>
            <person name="Ortiz P.A."/>
            <person name="Costa-Martins A.G."/>
            <person name="Teixeira M.M."/>
            <person name="Buck G.A."/>
        </authorList>
    </citation>
    <scope>NUCLEOTIDE SEQUENCE [LARGE SCALE GENOMIC DNA]</scope>
    <source>
        <strain evidence="2 3">025E</strain>
    </source>
</reference>
<feature type="region of interest" description="Disordered" evidence="1">
    <location>
        <begin position="269"/>
        <end position="298"/>
    </location>
</feature>
<organism evidence="2 3">
    <name type="scientific">Trypanosoma conorhini</name>
    <dbReference type="NCBI Taxonomy" id="83891"/>
    <lineage>
        <taxon>Eukaryota</taxon>
        <taxon>Discoba</taxon>
        <taxon>Euglenozoa</taxon>
        <taxon>Kinetoplastea</taxon>
        <taxon>Metakinetoplastina</taxon>
        <taxon>Trypanosomatida</taxon>
        <taxon>Trypanosomatidae</taxon>
        <taxon>Trypanosoma</taxon>
    </lineage>
</organism>
<feature type="region of interest" description="Disordered" evidence="1">
    <location>
        <begin position="645"/>
        <end position="675"/>
    </location>
</feature>
<feature type="region of interest" description="Disordered" evidence="1">
    <location>
        <begin position="862"/>
        <end position="887"/>
    </location>
</feature>
<dbReference type="Proteomes" id="UP000284403">
    <property type="component" value="Unassembled WGS sequence"/>
</dbReference>
<feature type="compositionally biased region" description="Basic and acidic residues" evidence="1">
    <location>
        <begin position="140"/>
        <end position="156"/>
    </location>
</feature>
<feature type="compositionally biased region" description="Basic and acidic residues" evidence="1">
    <location>
        <begin position="98"/>
        <end position="113"/>
    </location>
</feature>
<feature type="region of interest" description="Disordered" evidence="1">
    <location>
        <begin position="1"/>
        <end position="162"/>
    </location>
</feature>
<name>A0A422Q406_9TRYP</name>
<feature type="region of interest" description="Disordered" evidence="1">
    <location>
        <begin position="548"/>
        <end position="568"/>
    </location>
</feature>
<keyword evidence="3" id="KW-1185">Reference proteome</keyword>
<feature type="compositionally biased region" description="Polar residues" evidence="1">
    <location>
        <begin position="288"/>
        <end position="297"/>
    </location>
</feature>
<accession>A0A422Q406</accession>
<sequence>MRHDDSKPPVVPRSISCEKPKSILKNTGGAPALTRRSSSSRRRVSFEEDDNFTEPRLRFAAPTDAPLSHGGAAAEDEPALARWEAAPSSRAEVQPRSAADRRASEPASGRERTAAAPLPVSPHDSPIIAPRQPPPASGNCDDKEAARGPVGSEERPPTAVLSRAPAAAAAVAETPCGSEALSPLPEVSVSDITPSPASLVLRLGRSGSGRSSADSCAGTAAAGLSSPLDAREPLFPDVGACAGCPALSLAPAAPEACGRELAVPDGSFSPIFSGRNSPEQKSRGVPVRSSSQHSTWYGGSAEAVVRPPRVRGPTAANASSHSSPLPFEGGVNPADLVFDDSPACSEPAADESDNGVPVALGASHCRRVLAFPVQLYPGLVGPGEPPHNTASPEPSSSNATDDGGEITPQGRRGRRGRRAAWNGDRTPMPLQPVLRATNADRPGECVAARPSPARGPLVAHLNARGAVEEPPELTDGVVRGTGEVLALKENQHPLLRRDQSSAADGASPSALLSCARASSHLPPRRAKPVVVEYINKLSASWQETLRGDLHRRSRSRSSDDACPPRSREEVTRQLFPGVFFGLASMAADAHHANCPAADALGACPLMPIRGTEVVLSKPLKAKKRRGGAELSPTAVVATYSAVAANKGRSGGEKRRVDRAKTPPETRPREEACAEPEEFEEVDSYCVSSTPAANAAPPVVEKVKSGQQQWHPGGKQTTRTPTGLGKGGSCCDSEGARKRRGAETLKGAEMRNEEEEGEERRARRFEKLRRALLLYSAEGASSPPGRPRVAGHDCGCPTAATESTGARGRRERGVPARQKNNLPPSPPSVTAEGLIHTPERAASPGGSEGPPAAQPRILFAPARSVSPPRTFPCNPNANGGENAGGGGVGVLPERRVRNRAAARAFARDITGIVHALRESTWVRML</sequence>
<feature type="compositionally biased region" description="Polar residues" evidence="1">
    <location>
        <begin position="388"/>
        <end position="400"/>
    </location>
</feature>
<dbReference type="OrthoDB" id="245422at2759"/>
<evidence type="ECO:0000256" key="1">
    <source>
        <dbReference type="SAM" id="MobiDB-lite"/>
    </source>
</evidence>
<feature type="compositionally biased region" description="Polar residues" evidence="1">
    <location>
        <begin position="704"/>
        <end position="720"/>
    </location>
</feature>
<dbReference type="RefSeq" id="XP_029230545.1">
    <property type="nucleotide sequence ID" value="XM_029369305.1"/>
</dbReference>
<comment type="caution">
    <text evidence="2">The sequence shown here is derived from an EMBL/GenBank/DDBJ whole genome shotgun (WGS) entry which is preliminary data.</text>
</comment>
<gene>
    <name evidence="2" type="ORF">Tco025E_02378</name>
</gene>
<proteinExistence type="predicted"/>
<evidence type="ECO:0000313" key="2">
    <source>
        <dbReference type="EMBL" id="RNF24698.1"/>
    </source>
</evidence>
<dbReference type="GeneID" id="40315989"/>
<feature type="region of interest" description="Disordered" evidence="1">
    <location>
        <begin position="775"/>
        <end position="831"/>
    </location>
</feature>
<protein>
    <submittedName>
        <fullName evidence="2">Uncharacterized protein</fullName>
    </submittedName>
</protein>
<dbReference type="EMBL" id="MKKU01000095">
    <property type="protein sequence ID" value="RNF24698.1"/>
    <property type="molecule type" value="Genomic_DNA"/>
</dbReference>
<feature type="region of interest" description="Disordered" evidence="1">
    <location>
        <begin position="310"/>
        <end position="353"/>
    </location>
</feature>